<evidence type="ECO:0000313" key="1">
    <source>
        <dbReference type="EMBL" id="GAA2737827.1"/>
    </source>
</evidence>
<evidence type="ECO:0000313" key="2">
    <source>
        <dbReference type="Proteomes" id="UP001501326"/>
    </source>
</evidence>
<organism evidence="1 2">
    <name type="scientific">Pedococcus aerophilus</name>
    <dbReference type="NCBI Taxonomy" id="436356"/>
    <lineage>
        <taxon>Bacteria</taxon>
        <taxon>Bacillati</taxon>
        <taxon>Actinomycetota</taxon>
        <taxon>Actinomycetes</taxon>
        <taxon>Micrococcales</taxon>
        <taxon>Intrasporangiaceae</taxon>
        <taxon>Pedococcus</taxon>
    </lineage>
</organism>
<keyword evidence="2" id="KW-1185">Reference proteome</keyword>
<name>A0ABP6H8S0_9MICO</name>
<proteinExistence type="predicted"/>
<comment type="caution">
    <text evidence="1">The sequence shown here is derived from an EMBL/GenBank/DDBJ whole genome shotgun (WGS) entry which is preliminary data.</text>
</comment>
<protein>
    <submittedName>
        <fullName evidence="1">Uncharacterized protein</fullName>
    </submittedName>
</protein>
<gene>
    <name evidence="1" type="ORF">GCM10009867_26610</name>
</gene>
<dbReference type="EMBL" id="BAAARN010000003">
    <property type="protein sequence ID" value="GAA2737827.1"/>
    <property type="molecule type" value="Genomic_DNA"/>
</dbReference>
<reference evidence="2" key="1">
    <citation type="journal article" date="2019" name="Int. J. Syst. Evol. Microbiol.">
        <title>The Global Catalogue of Microorganisms (GCM) 10K type strain sequencing project: providing services to taxonomists for standard genome sequencing and annotation.</title>
        <authorList>
            <consortium name="The Broad Institute Genomics Platform"/>
            <consortium name="The Broad Institute Genome Sequencing Center for Infectious Disease"/>
            <person name="Wu L."/>
            <person name="Ma J."/>
        </authorList>
    </citation>
    <scope>NUCLEOTIDE SEQUENCE [LARGE SCALE GENOMIC DNA]</scope>
    <source>
        <strain evidence="2">JCM 16378</strain>
    </source>
</reference>
<dbReference type="RefSeq" id="WP_344194222.1">
    <property type="nucleotide sequence ID" value="NZ_BAAARN010000003.1"/>
</dbReference>
<dbReference type="Proteomes" id="UP001501326">
    <property type="component" value="Unassembled WGS sequence"/>
</dbReference>
<sequence>MAGASRILRKDAEGLRDAAVTLCEMREASDGSRTFGVTTVRTSPVDGHDFVPLIAFDGGPPPAGCDISSSTRLFVLVAGTWWEGRNVGCGRDS</sequence>
<accession>A0ABP6H8S0</accession>